<dbReference type="Gene3D" id="3.30.1330.60">
    <property type="entry name" value="OmpA-like domain"/>
    <property type="match status" value="1"/>
</dbReference>
<evidence type="ECO:0000313" key="7">
    <source>
        <dbReference type="Proteomes" id="UP000578091"/>
    </source>
</evidence>
<sequence>MAVTSKPKAASHCRKNILSLLLVLSVLAGAFSGMAALAQSAVVNTATIAPPAGTVDPDPDNDSDDAVLSVTPLAVEYDFCPAGQDAIFSIVNGVEIWRYDAGAGADAAVPELEATVSGDLNGLMVDPVRNRLLFISRSGGNTILWAYDADNGGWYQATAPFVSPDFPRAGMTPGGVGYLIAGNNATPEVWEVTADPAPGSFGYSVANIGNLSYDQGPSNTSSGDIAFDANGVAWLSAGVDLYKVDLGGGSLVAQRQVRPLLNGAPAGINWAGVAFAADGTLYVADNTASSAYYAYDPATGVLTQAAPTGAGGSRDLASCAFPALAEAELSVAKTLSEVNGAPHAPGTPVQAGDTLAYAITVANTGGTVGTLFEGDVVETLPAGTSFVAAGSDFTCAGSSCPNSNAFNIAAGASVTLDFIVQVDDPTPAGVESIDNAVTVAGVDCSAPGNDCEETTPVGSAVSVAKSADPATGSLVAAGDTITYTLTATILGGATTAPLELTDTLGAGLSFGAVTDAGDFACTGALQCSLPTGTVQGTYTVTYTATVDADAAGTVGNSVAITGDGGDPDPECTTCSTTHGLGLPVISTVKSSDPADGSQVQAGQVLTYTLTTTVATSATTEPYLLTDTLGAGLTLVEVTDAGAYTCSDALVCTLPAGTVPGTYAVTYTATVDADASGAVANSVVGEGGGDPDPECTDCSTEHDIALPGIATAKAANPADGVEVNAGDVLTYTLTTTVAMSATTAPYVLTDTLGDGLTLLPDSIEAGEGGSCEATGDGLVCTLAAGALPGDHVFTYQARVDADAVGAVGNSVTGAGGGDPDPECADCSTEHPLAEPVVTVAKSSDPGDGAEVSVGDTIVYTLSVTIENAAITTPVLLTDTPGAGLAVGELPAGCTGGSGGIVCTLAAGAVPGVYAFSYPATVDASAAGEVTNAVVSEYGGAIEAVCQPCGTSHRVLDDTELRIVKTAGVRTARIGDLVRYTLTVENVGVVNLVGGTVVDTPPQGFGYVEGSMAVQDGDDAFELGAGRHPLSIGGLDIPVGETATVVYLLRVGAGVRHGTQVNEALAQDGSGNPISNVATAQVTIEGDPLLDDSLVFGTVFDDRDGDGWQDSAALSGLRAQGGFAPGAYVAGSTTLDRGNGAEPMADASAPLLHGIEVGAIAARQSQADPVEARQVVIRQRLREAAFTDDFVLTSDQGVTVRMDAAGRTTVERDGESARGLNAAEPTVERRIAQGEGGMVVDYVIGNAGVDERGIPGVRIASVEGLLVETDQYGRYHLVDVQGGERGYRNFILKVDPSTLPPGTPFTTDNPLLRRITPGVPVRFDFGVQLPVEAIPGGSDSAELTLGEVIFAPGSAEVRSEYLPAIAEMAAQVDAHGGGEVTITADGDSQALAFDRAGAVRDLLLAQVAPEHREALTVEVRTEIHDALVAGVNQSGALLGTVLFDTDRAAIRPEFGPLLDRVAARLEQLGGGVVALVGHTDVRGSHAYNAELGLRRARAVYEALAERLSPELRARVRVESSNDPTAPVGPERK</sequence>
<evidence type="ECO:0000313" key="6">
    <source>
        <dbReference type="EMBL" id="NZA28521.1"/>
    </source>
</evidence>
<dbReference type="CDD" id="cd07185">
    <property type="entry name" value="OmpA_C-like"/>
    <property type="match status" value="1"/>
</dbReference>
<dbReference type="InterPro" id="IPR047589">
    <property type="entry name" value="DUF11_rpt"/>
</dbReference>
<comment type="caution">
    <text evidence="6">The sequence shown here is derived from an EMBL/GenBank/DDBJ whole genome shotgun (WGS) entry which is preliminary data.</text>
</comment>
<dbReference type="PANTHER" id="PTHR34819:SF3">
    <property type="entry name" value="CELL SURFACE PROTEIN"/>
    <property type="match status" value="1"/>
</dbReference>
<keyword evidence="4" id="KW-0732">Signal</keyword>
<dbReference type="RefSeq" id="WP_180680285.1">
    <property type="nucleotide sequence ID" value="NZ_JACCKA010000094.1"/>
</dbReference>
<name>A0A853JGJ0_9GAMM</name>
<feature type="chain" id="PRO_5032553680" evidence="4">
    <location>
        <begin position="36"/>
        <end position="1530"/>
    </location>
</feature>
<organism evidence="6 7">
    <name type="scientific">Luteimonas salinisoli</name>
    <dbReference type="NCBI Taxonomy" id="2752307"/>
    <lineage>
        <taxon>Bacteria</taxon>
        <taxon>Pseudomonadati</taxon>
        <taxon>Pseudomonadota</taxon>
        <taxon>Gammaproteobacteria</taxon>
        <taxon>Lysobacterales</taxon>
        <taxon>Lysobacteraceae</taxon>
        <taxon>Luteimonas</taxon>
    </lineage>
</organism>
<keyword evidence="7" id="KW-1185">Reference proteome</keyword>
<evidence type="ECO:0000256" key="2">
    <source>
        <dbReference type="ARBA" id="ARBA00023136"/>
    </source>
</evidence>
<dbReference type="InterPro" id="IPR013783">
    <property type="entry name" value="Ig-like_fold"/>
</dbReference>
<proteinExistence type="predicted"/>
<evidence type="ECO:0000256" key="1">
    <source>
        <dbReference type="ARBA" id="ARBA00004370"/>
    </source>
</evidence>
<dbReference type="PANTHER" id="PTHR34819">
    <property type="entry name" value="LARGE CYSTEINE-RICH PERIPLASMIC PROTEIN OMCB"/>
    <property type="match status" value="1"/>
</dbReference>
<dbReference type="Gene3D" id="2.60.40.740">
    <property type="match status" value="1"/>
</dbReference>
<feature type="domain" description="OmpA-like" evidence="5">
    <location>
        <begin position="1428"/>
        <end position="1530"/>
    </location>
</feature>
<protein>
    <submittedName>
        <fullName evidence="6">DUF11 domain-containing protein</fullName>
    </submittedName>
</protein>
<dbReference type="PROSITE" id="PS51123">
    <property type="entry name" value="OMPA_2"/>
    <property type="match status" value="1"/>
</dbReference>
<dbReference type="InterPro" id="IPR006665">
    <property type="entry name" value="OmpA-like"/>
</dbReference>
<dbReference type="NCBIfam" id="TIGR01451">
    <property type="entry name" value="B_ant_repeat"/>
    <property type="match status" value="2"/>
</dbReference>
<reference evidence="6 7" key="1">
    <citation type="submission" date="2020-07" db="EMBL/GenBank/DDBJ databases">
        <title>Luteimonas sp. SJ-92.</title>
        <authorList>
            <person name="Huang X.-X."/>
            <person name="Xu L."/>
            <person name="Sun J.-Q."/>
        </authorList>
    </citation>
    <scope>NUCLEOTIDE SEQUENCE [LARGE SCALE GENOMIC DNA]</scope>
    <source>
        <strain evidence="6 7">SJ-92</strain>
    </source>
</reference>
<evidence type="ECO:0000259" key="5">
    <source>
        <dbReference type="PROSITE" id="PS51123"/>
    </source>
</evidence>
<dbReference type="EMBL" id="JACCKA010000094">
    <property type="protein sequence ID" value="NZA28521.1"/>
    <property type="molecule type" value="Genomic_DNA"/>
</dbReference>
<accession>A0A853JGJ0</accession>
<dbReference type="Proteomes" id="UP000578091">
    <property type="component" value="Unassembled WGS sequence"/>
</dbReference>
<keyword evidence="2 3" id="KW-0472">Membrane</keyword>
<dbReference type="Pfam" id="PF25549">
    <property type="entry name" value="DUF7927"/>
    <property type="match status" value="1"/>
</dbReference>
<dbReference type="InterPro" id="IPR036737">
    <property type="entry name" value="OmpA-like_sf"/>
</dbReference>
<dbReference type="SUPFAM" id="SSF63829">
    <property type="entry name" value="Calcium-dependent phosphotriesterase"/>
    <property type="match status" value="1"/>
</dbReference>
<dbReference type="Pfam" id="PF01345">
    <property type="entry name" value="DUF11"/>
    <property type="match status" value="3"/>
</dbReference>
<comment type="subcellular location">
    <subcellularLocation>
        <location evidence="1">Membrane</location>
    </subcellularLocation>
</comment>
<dbReference type="SUPFAM" id="SSF103088">
    <property type="entry name" value="OmpA-like"/>
    <property type="match status" value="2"/>
</dbReference>
<dbReference type="InterPro" id="IPR051172">
    <property type="entry name" value="Chlamydia_OmcB"/>
</dbReference>
<dbReference type="PRINTS" id="PR01021">
    <property type="entry name" value="OMPADOMAIN"/>
</dbReference>
<gene>
    <name evidence="6" type="ORF">H0E84_19285</name>
</gene>
<dbReference type="InterPro" id="IPR001434">
    <property type="entry name" value="OmcB-like_DUF11"/>
</dbReference>
<feature type="signal peptide" evidence="4">
    <location>
        <begin position="1"/>
        <end position="35"/>
    </location>
</feature>
<dbReference type="InterPro" id="IPR006664">
    <property type="entry name" value="OMP_bac"/>
</dbReference>
<evidence type="ECO:0000256" key="3">
    <source>
        <dbReference type="PROSITE-ProRule" id="PRU00473"/>
    </source>
</evidence>
<dbReference type="InterPro" id="IPR057687">
    <property type="entry name" value="DUF7927"/>
</dbReference>
<dbReference type="Gene3D" id="2.60.40.10">
    <property type="entry name" value="Immunoglobulins"/>
    <property type="match status" value="1"/>
</dbReference>
<evidence type="ECO:0000256" key="4">
    <source>
        <dbReference type="SAM" id="SignalP"/>
    </source>
</evidence>
<dbReference type="GO" id="GO:0016020">
    <property type="term" value="C:membrane"/>
    <property type="evidence" value="ECO:0007669"/>
    <property type="project" value="UniProtKB-SubCell"/>
</dbReference>
<dbReference type="Pfam" id="PF00691">
    <property type="entry name" value="OmpA"/>
    <property type="match status" value="1"/>
</dbReference>